<organism evidence="1">
    <name type="scientific">Salmonella enterica</name>
    <name type="common">Salmonella choleraesuis</name>
    <dbReference type="NCBI Taxonomy" id="28901"/>
    <lineage>
        <taxon>Bacteria</taxon>
        <taxon>Pseudomonadati</taxon>
        <taxon>Pseudomonadota</taxon>
        <taxon>Gammaproteobacteria</taxon>
        <taxon>Enterobacterales</taxon>
        <taxon>Enterobacteriaceae</taxon>
        <taxon>Salmonella</taxon>
    </lineage>
</organism>
<sequence length="367" mass="38395">MNKKSQNLVAVTVQIAGVGLGLMTGVPSAIAALTLPTLPAGCQIIRNELHPVQNTVRVEPGTPAYGVIGPQQTSLLQVEMRCDGLLKTPMTLRLSKTGSPDWKGAGRDVIPTGVKDVGLRLYAQGEASGGNCSPAGWLGAGTGEWKCTLPAGTEGDKMLSMQVAVQMVKTGDNTPLQSTEALLPVKGSDVQLSVDGTPVPLLSSGVVAPILVTPVSCTIERGANDTINFGTLKRKLPVTSDYSGAGDVLGYQQADIAVKCTPVPTGGDRYHASVTFNGSTSKDYVHWGQNSALTTGISDIFIVGLPELAPPNDRALKFGTSVPLLDEVPGKFSRTIQWTVNSFSKTGKVPDEYGAFISVATYTVDVE</sequence>
<dbReference type="EMBL" id="AAJCCP010000007">
    <property type="protein sequence ID" value="ECK5213787.1"/>
    <property type="molecule type" value="Genomic_DNA"/>
</dbReference>
<dbReference type="AlphaFoldDB" id="A0A5Y5T999"/>
<proteinExistence type="predicted"/>
<reference evidence="1" key="1">
    <citation type="submission" date="2019-08" db="EMBL/GenBank/DDBJ databases">
        <authorList>
            <consortium name="PulseNet: The National Subtyping Network for Foodborne Disease Surveillance"/>
            <person name="Tarr C.L."/>
            <person name="Trees E."/>
            <person name="Katz L.S."/>
            <person name="Carleton-Romer H.A."/>
            <person name="Stroika S."/>
            <person name="Kucerova Z."/>
            <person name="Roache K.F."/>
            <person name="Sabol A.L."/>
            <person name="Besser J."/>
            <person name="Gerner-Smidt P."/>
        </authorList>
    </citation>
    <scope>NUCLEOTIDE SEQUENCE</scope>
    <source>
        <strain evidence="1">PNUSAS086289</strain>
    </source>
</reference>
<name>A0A5Y5T999_SALER</name>
<protein>
    <submittedName>
        <fullName evidence="1">Fimbrial protein</fullName>
    </submittedName>
</protein>
<gene>
    <name evidence="1" type="ORF">FRL26_08815</name>
</gene>
<dbReference type="Gene3D" id="2.60.40.3310">
    <property type="match status" value="1"/>
</dbReference>
<comment type="caution">
    <text evidence="1">The sequence shown here is derived from an EMBL/GenBank/DDBJ whole genome shotgun (WGS) entry which is preliminary data.</text>
</comment>
<evidence type="ECO:0000313" key="1">
    <source>
        <dbReference type="EMBL" id="ECK5213787.1"/>
    </source>
</evidence>
<accession>A0A5Y5T999</accession>